<evidence type="ECO:0000313" key="8">
    <source>
        <dbReference type="EMBL" id="TQK75676.1"/>
    </source>
</evidence>
<dbReference type="OrthoDB" id="9777044at2"/>
<dbReference type="GO" id="GO:0009977">
    <property type="term" value="F:proton motive force dependent protein transmembrane transporter activity"/>
    <property type="evidence" value="ECO:0007669"/>
    <property type="project" value="TreeGrafter"/>
</dbReference>
<feature type="transmembrane region" description="Helical" evidence="7">
    <location>
        <begin position="210"/>
        <end position="231"/>
    </location>
</feature>
<evidence type="ECO:0000256" key="3">
    <source>
        <dbReference type="ARBA" id="ARBA00022927"/>
    </source>
</evidence>
<name>A0A542SM19_9MICO</name>
<dbReference type="GO" id="GO:0043953">
    <property type="term" value="P:protein transport by the Tat complex"/>
    <property type="evidence" value="ECO:0007669"/>
    <property type="project" value="UniProtKB-UniRule"/>
</dbReference>
<evidence type="ECO:0000256" key="2">
    <source>
        <dbReference type="ARBA" id="ARBA00022692"/>
    </source>
</evidence>
<dbReference type="AlphaFoldDB" id="A0A542SM19"/>
<evidence type="ECO:0000256" key="7">
    <source>
        <dbReference type="HAMAP-Rule" id="MF_00902"/>
    </source>
</evidence>
<dbReference type="InterPro" id="IPR002033">
    <property type="entry name" value="TatC"/>
</dbReference>
<dbReference type="Pfam" id="PF00902">
    <property type="entry name" value="TatC"/>
    <property type="match status" value="1"/>
</dbReference>
<dbReference type="GO" id="GO:0033281">
    <property type="term" value="C:TAT protein transport complex"/>
    <property type="evidence" value="ECO:0007669"/>
    <property type="project" value="UniProtKB-UniRule"/>
</dbReference>
<evidence type="ECO:0000256" key="4">
    <source>
        <dbReference type="ARBA" id="ARBA00022989"/>
    </source>
</evidence>
<feature type="transmembrane region" description="Helical" evidence="7">
    <location>
        <begin position="14"/>
        <end position="32"/>
    </location>
</feature>
<comment type="function">
    <text evidence="7">Part of the twin-arginine translocation (Tat) system that transports large folded proteins containing a characteristic twin-arginine motif in their signal peptide across membranes. Together with TatB, TatC is part of a receptor directly interacting with Tat signal peptides.</text>
</comment>
<dbReference type="EMBL" id="VFNV01000001">
    <property type="protein sequence ID" value="TQK75676.1"/>
    <property type="molecule type" value="Genomic_DNA"/>
</dbReference>
<keyword evidence="7" id="KW-0813">Transport</keyword>
<dbReference type="NCBIfam" id="TIGR00945">
    <property type="entry name" value="tatC"/>
    <property type="match status" value="1"/>
</dbReference>
<evidence type="ECO:0000256" key="5">
    <source>
        <dbReference type="ARBA" id="ARBA00023010"/>
    </source>
</evidence>
<keyword evidence="2 7" id="KW-0812">Transmembrane</keyword>
<dbReference type="PRINTS" id="PR01840">
    <property type="entry name" value="TATCFAMILY"/>
</dbReference>
<feature type="transmembrane region" description="Helical" evidence="7">
    <location>
        <begin position="188"/>
        <end position="204"/>
    </location>
</feature>
<feature type="transmembrane region" description="Helical" evidence="7">
    <location>
        <begin position="153"/>
        <end position="176"/>
    </location>
</feature>
<keyword evidence="4 7" id="KW-1133">Transmembrane helix</keyword>
<dbReference type="GO" id="GO:0065002">
    <property type="term" value="P:intracellular protein transmembrane transport"/>
    <property type="evidence" value="ECO:0007669"/>
    <property type="project" value="TreeGrafter"/>
</dbReference>
<proteinExistence type="inferred from homology"/>
<comment type="caution">
    <text evidence="8">The sequence shown here is derived from an EMBL/GenBank/DDBJ whole genome shotgun (WGS) entry which is preliminary data.</text>
</comment>
<comment type="subcellular location">
    <subcellularLocation>
        <location evidence="7">Cell membrane</location>
        <topology evidence="7">Multi-pass membrane protein</topology>
    </subcellularLocation>
    <subcellularLocation>
        <location evidence="1">Membrane</location>
        <topology evidence="1">Multi-pass membrane protein</topology>
    </subcellularLocation>
</comment>
<comment type="subunit">
    <text evidence="7">The Tat system comprises two distinct complexes: a TatABC complex, containing multiple copies of TatA, TatB and TatC subunits, and a separate TatA complex, containing only TatA subunits. Substrates initially bind to the TatABC complex, which probably triggers association of the separate TatA complex to form the active translocon.</text>
</comment>
<dbReference type="PANTHER" id="PTHR30371:SF0">
    <property type="entry name" value="SEC-INDEPENDENT PROTEIN TRANSLOCASE PROTEIN TATC, CHLOROPLASTIC-RELATED"/>
    <property type="match status" value="1"/>
</dbReference>
<protein>
    <recommendedName>
        <fullName evidence="7">Sec-independent protein translocase protein TatC</fullName>
    </recommendedName>
</protein>
<evidence type="ECO:0000313" key="9">
    <source>
        <dbReference type="Proteomes" id="UP000316181"/>
    </source>
</evidence>
<comment type="similarity">
    <text evidence="7">Belongs to the TatC family.</text>
</comment>
<dbReference type="PANTHER" id="PTHR30371">
    <property type="entry name" value="SEC-INDEPENDENT PROTEIN TRANSLOCASE PROTEIN TATC"/>
    <property type="match status" value="1"/>
</dbReference>
<organism evidence="8 9">
    <name type="scientific">Rarobacter incanus</name>
    <dbReference type="NCBI Taxonomy" id="153494"/>
    <lineage>
        <taxon>Bacteria</taxon>
        <taxon>Bacillati</taxon>
        <taxon>Actinomycetota</taxon>
        <taxon>Actinomycetes</taxon>
        <taxon>Micrococcales</taxon>
        <taxon>Rarobacteraceae</taxon>
        <taxon>Rarobacter</taxon>
    </lineage>
</organism>
<accession>A0A542SM19</accession>
<keyword evidence="5 7" id="KW-0811">Translocation</keyword>
<keyword evidence="9" id="KW-1185">Reference proteome</keyword>
<reference evidence="8 9" key="1">
    <citation type="submission" date="2019-06" db="EMBL/GenBank/DDBJ databases">
        <title>Sequencing the genomes of 1000 actinobacteria strains.</title>
        <authorList>
            <person name="Klenk H.-P."/>
        </authorList>
    </citation>
    <scope>NUCLEOTIDE SEQUENCE [LARGE SCALE GENOMIC DNA]</scope>
    <source>
        <strain evidence="8 9">DSM 10596</strain>
    </source>
</reference>
<keyword evidence="3 7" id="KW-0653">Protein transport</keyword>
<dbReference type="Proteomes" id="UP000316181">
    <property type="component" value="Unassembled WGS sequence"/>
</dbReference>
<feature type="transmembrane region" description="Helical" evidence="7">
    <location>
        <begin position="104"/>
        <end position="126"/>
    </location>
</feature>
<evidence type="ECO:0000256" key="6">
    <source>
        <dbReference type="ARBA" id="ARBA00023136"/>
    </source>
</evidence>
<keyword evidence="6 7" id="KW-0472">Membrane</keyword>
<feature type="transmembrane region" description="Helical" evidence="7">
    <location>
        <begin position="71"/>
        <end position="92"/>
    </location>
</feature>
<gene>
    <name evidence="7" type="primary">tatC</name>
    <name evidence="8" type="ORF">FB389_0308</name>
</gene>
<dbReference type="HAMAP" id="MF_00902">
    <property type="entry name" value="TatC"/>
    <property type="match status" value="1"/>
</dbReference>
<sequence length="248" mass="27225">MPLAQHLAELRKRLLLSLIGVVLGAIAGWFAFNPVFDTMQRPLLEAAARNGSIININFTGMTSAFDVRLKVALFLGLIGTSPWWLYQLWAFITPGLKTRERRYALGFVGAAFPMFAAGAALGWLVLPRAVLVLTEFVPRGATNLTDAQAYLSFVMRLMIAFGLAFVLPIVMVALNFAGIVMASTWAHGWRWAVVLAFTFSAVMTPTPDAWTMILVAIPICLLYGIALVVCWSHDRRIARRNAALADGL</sequence>
<keyword evidence="7" id="KW-1003">Cell membrane</keyword>
<evidence type="ECO:0000256" key="1">
    <source>
        <dbReference type="ARBA" id="ARBA00004141"/>
    </source>
</evidence>